<dbReference type="InterPro" id="IPR012337">
    <property type="entry name" value="RNaseH-like_sf"/>
</dbReference>
<dbReference type="Proteomes" id="UP000181942">
    <property type="component" value="Unassembled WGS sequence"/>
</dbReference>
<dbReference type="InterPro" id="IPR001584">
    <property type="entry name" value="Integrase_cat-core"/>
</dbReference>
<reference evidence="2 3" key="1">
    <citation type="submission" date="2016-10" db="EMBL/GenBank/DDBJ databases">
        <authorList>
            <person name="de Groot N.N."/>
        </authorList>
    </citation>
    <scope>NUCLEOTIDE SEQUENCE [LARGE SCALE GENOMIC DNA]</scope>
    <source>
        <strain evidence="2 3">OK461</strain>
    </source>
</reference>
<dbReference type="Gene3D" id="3.30.420.10">
    <property type="entry name" value="Ribonuclease H-like superfamily/Ribonuclease H"/>
    <property type="match status" value="1"/>
</dbReference>
<dbReference type="InterPro" id="IPR009057">
    <property type="entry name" value="Homeodomain-like_sf"/>
</dbReference>
<dbReference type="PROSITE" id="PS50994">
    <property type="entry name" value="INTEGRASE"/>
    <property type="match status" value="1"/>
</dbReference>
<dbReference type="SUPFAM" id="SSF46689">
    <property type="entry name" value="Homeodomain-like"/>
    <property type="match status" value="1"/>
</dbReference>
<accession>A0A1I2KHT3</accession>
<feature type="domain" description="Integrase catalytic" evidence="1">
    <location>
        <begin position="171"/>
        <end position="335"/>
    </location>
</feature>
<organism evidence="2 3">
    <name type="scientific">Streptomyces mirabilis</name>
    <dbReference type="NCBI Taxonomy" id="68239"/>
    <lineage>
        <taxon>Bacteria</taxon>
        <taxon>Bacillati</taxon>
        <taxon>Actinomycetota</taxon>
        <taxon>Actinomycetes</taxon>
        <taxon>Kitasatosporales</taxon>
        <taxon>Streptomycetaceae</taxon>
        <taxon>Streptomyces</taxon>
    </lineage>
</organism>
<name>A0A1I2KHT3_9ACTN</name>
<dbReference type="SUPFAM" id="SSF53098">
    <property type="entry name" value="Ribonuclease H-like"/>
    <property type="match status" value="1"/>
</dbReference>
<dbReference type="GO" id="GO:0015074">
    <property type="term" value="P:DNA integration"/>
    <property type="evidence" value="ECO:0007669"/>
    <property type="project" value="InterPro"/>
</dbReference>
<evidence type="ECO:0000313" key="2">
    <source>
        <dbReference type="EMBL" id="SFF65898.1"/>
    </source>
</evidence>
<sequence>MLLRLTYLAATNTLALLRLLPMSDRDKDIEILALRHQLLVLQRQVGKPTFTAADRAVLAGLLHHLPMDKLRHLLLLVRPDTILRWHRDLLKRRHAAACVPKRRGRPPTVRSIRTLVLRLARENPSWGYRRIHGELAALGVKVAASTVWEILRAHGILPAPERQNTTWADFLRSQADALLACDLFETRTLTGVRLYVFAVIEHATRRIRILGATAHPTAQWIVQLGRNLLMDLEDAGSKAKFLIRDRDSKFTAAFDDLLADAGLKVVTTGIQIPRMNSLTERWIQTCRRELLDRTLIWNRSHLLHALRVFEAHYNQHRPHRTLKQAAPLRPLPEPISVPETSKHLEVRRRDRLGGTLREYEHAACPGWMINRHPQCGVRGE</sequence>
<dbReference type="Pfam" id="PF13565">
    <property type="entry name" value="HTH_32"/>
    <property type="match status" value="1"/>
</dbReference>
<dbReference type="AlphaFoldDB" id="A0A1I2KHT3"/>
<evidence type="ECO:0000313" key="3">
    <source>
        <dbReference type="Proteomes" id="UP000181942"/>
    </source>
</evidence>
<dbReference type="RefSeq" id="WP_075029707.1">
    <property type="nucleotide sequence ID" value="NZ_FONR01000010.1"/>
</dbReference>
<proteinExistence type="predicted"/>
<dbReference type="Pfam" id="PF13683">
    <property type="entry name" value="rve_3"/>
    <property type="match status" value="1"/>
</dbReference>
<evidence type="ECO:0000259" key="1">
    <source>
        <dbReference type="PROSITE" id="PS50994"/>
    </source>
</evidence>
<dbReference type="GO" id="GO:0003676">
    <property type="term" value="F:nucleic acid binding"/>
    <property type="evidence" value="ECO:0007669"/>
    <property type="project" value="InterPro"/>
</dbReference>
<dbReference type="OrthoDB" id="1551204at2"/>
<dbReference type="EMBL" id="FONR01000010">
    <property type="protein sequence ID" value="SFF65898.1"/>
    <property type="molecule type" value="Genomic_DNA"/>
</dbReference>
<dbReference type="InterPro" id="IPR036397">
    <property type="entry name" value="RNaseH_sf"/>
</dbReference>
<protein>
    <submittedName>
        <fullName evidence="2">Integrase core domain-containing protein</fullName>
    </submittedName>
</protein>
<gene>
    <name evidence="2" type="ORF">SAMN02787118_110122</name>
</gene>